<gene>
    <name evidence="2" type="ORF">THAOC_31371</name>
</gene>
<evidence type="ECO:0000256" key="1">
    <source>
        <dbReference type="SAM" id="MobiDB-lite"/>
    </source>
</evidence>
<sequence>LRADGPHAPLRGGTVGRDLPAPTAGRRPRHWPARREAYERPLVPAGPSHRSGPVEVGEGGRRRGEDRADEVRRPVEQVPRAGPREEDAGEGGAAARLLREEEEEGRAGGQGRREEENGLIFLATY</sequence>
<keyword evidence="3" id="KW-1185">Reference proteome</keyword>
<evidence type="ECO:0000313" key="2">
    <source>
        <dbReference type="EMBL" id="EJK49721.1"/>
    </source>
</evidence>
<accession>K0RLI0</accession>
<dbReference type="AlphaFoldDB" id="K0RLI0"/>
<organism evidence="2 3">
    <name type="scientific">Thalassiosira oceanica</name>
    <name type="common">Marine diatom</name>
    <dbReference type="NCBI Taxonomy" id="159749"/>
    <lineage>
        <taxon>Eukaryota</taxon>
        <taxon>Sar</taxon>
        <taxon>Stramenopiles</taxon>
        <taxon>Ochrophyta</taxon>
        <taxon>Bacillariophyta</taxon>
        <taxon>Coscinodiscophyceae</taxon>
        <taxon>Thalassiosirophycidae</taxon>
        <taxon>Thalassiosirales</taxon>
        <taxon>Thalassiosiraceae</taxon>
        <taxon>Thalassiosira</taxon>
    </lineage>
</organism>
<dbReference type="Proteomes" id="UP000266841">
    <property type="component" value="Unassembled WGS sequence"/>
</dbReference>
<reference evidence="2 3" key="1">
    <citation type="journal article" date="2012" name="Genome Biol.">
        <title>Genome and low-iron response of an oceanic diatom adapted to chronic iron limitation.</title>
        <authorList>
            <person name="Lommer M."/>
            <person name="Specht M."/>
            <person name="Roy A.S."/>
            <person name="Kraemer L."/>
            <person name="Andreson R."/>
            <person name="Gutowska M.A."/>
            <person name="Wolf J."/>
            <person name="Bergner S.V."/>
            <person name="Schilhabel M.B."/>
            <person name="Klostermeier U.C."/>
            <person name="Beiko R.G."/>
            <person name="Rosenstiel P."/>
            <person name="Hippler M."/>
            <person name="Laroche J."/>
        </authorList>
    </citation>
    <scope>NUCLEOTIDE SEQUENCE [LARGE SCALE GENOMIC DNA]</scope>
    <source>
        <strain evidence="2 3">CCMP1005</strain>
    </source>
</reference>
<protein>
    <submittedName>
        <fullName evidence="2">Uncharacterized protein</fullName>
    </submittedName>
</protein>
<comment type="caution">
    <text evidence="2">The sequence shown here is derived from an EMBL/GenBank/DDBJ whole genome shotgun (WGS) entry which is preliminary data.</text>
</comment>
<proteinExistence type="predicted"/>
<name>K0RLI0_THAOC</name>
<feature type="non-terminal residue" evidence="2">
    <location>
        <position position="1"/>
    </location>
</feature>
<dbReference type="EMBL" id="AGNL01044494">
    <property type="protein sequence ID" value="EJK49721.1"/>
    <property type="molecule type" value="Genomic_DNA"/>
</dbReference>
<feature type="region of interest" description="Disordered" evidence="1">
    <location>
        <begin position="1"/>
        <end position="125"/>
    </location>
</feature>
<feature type="compositionally biased region" description="Basic and acidic residues" evidence="1">
    <location>
        <begin position="58"/>
        <end position="75"/>
    </location>
</feature>
<evidence type="ECO:0000313" key="3">
    <source>
        <dbReference type="Proteomes" id="UP000266841"/>
    </source>
</evidence>